<reference evidence="8" key="1">
    <citation type="journal article" date="2017" name="Nat. Microbiol.">
        <title>Global analysis of biosynthetic gene clusters reveals vast potential of secondary metabolite production in Penicillium species.</title>
        <authorList>
            <person name="Nielsen J.C."/>
            <person name="Grijseels S."/>
            <person name="Prigent S."/>
            <person name="Ji B."/>
            <person name="Dainat J."/>
            <person name="Nielsen K.F."/>
            <person name="Frisvad J.C."/>
            <person name="Workman M."/>
            <person name="Nielsen J."/>
        </authorList>
    </citation>
    <scope>NUCLEOTIDE SEQUENCE [LARGE SCALE GENOMIC DNA]</scope>
    <source>
        <strain evidence="8">IBT 11843</strain>
    </source>
</reference>
<evidence type="ECO:0000256" key="5">
    <source>
        <dbReference type="SAM" id="Phobius"/>
    </source>
</evidence>
<evidence type="ECO:0000256" key="3">
    <source>
        <dbReference type="ARBA" id="ARBA00022989"/>
    </source>
</evidence>
<dbReference type="AlphaFoldDB" id="A0A1V6P815"/>
<evidence type="ECO:0000259" key="6">
    <source>
        <dbReference type="Pfam" id="PF06813"/>
    </source>
</evidence>
<dbReference type="PANTHER" id="PTHR21576">
    <property type="entry name" value="UNCHARACTERIZED NODULIN-LIKE PROTEIN"/>
    <property type="match status" value="1"/>
</dbReference>
<keyword evidence="8" id="KW-1185">Reference proteome</keyword>
<accession>A0A1V6P815</accession>
<keyword evidence="4 5" id="KW-0472">Membrane</keyword>
<dbReference type="Gene3D" id="1.20.1250.20">
    <property type="entry name" value="MFS general substrate transporter like domains"/>
    <property type="match status" value="2"/>
</dbReference>
<protein>
    <recommendedName>
        <fullName evidence="6">Nodulin-like domain-containing protein</fullName>
    </recommendedName>
</protein>
<dbReference type="SUPFAM" id="SSF103473">
    <property type="entry name" value="MFS general substrate transporter"/>
    <property type="match status" value="1"/>
</dbReference>
<organism evidence="7 8">
    <name type="scientific">Penicillium decumbens</name>
    <dbReference type="NCBI Taxonomy" id="69771"/>
    <lineage>
        <taxon>Eukaryota</taxon>
        <taxon>Fungi</taxon>
        <taxon>Dikarya</taxon>
        <taxon>Ascomycota</taxon>
        <taxon>Pezizomycotina</taxon>
        <taxon>Eurotiomycetes</taxon>
        <taxon>Eurotiomycetidae</taxon>
        <taxon>Eurotiales</taxon>
        <taxon>Aspergillaceae</taxon>
        <taxon>Penicillium</taxon>
    </lineage>
</organism>
<feature type="transmembrane region" description="Helical" evidence="5">
    <location>
        <begin position="308"/>
        <end position="329"/>
    </location>
</feature>
<feature type="transmembrane region" description="Helical" evidence="5">
    <location>
        <begin position="387"/>
        <end position="407"/>
    </location>
</feature>
<name>A0A1V6P815_PENDC</name>
<evidence type="ECO:0000256" key="2">
    <source>
        <dbReference type="ARBA" id="ARBA00022692"/>
    </source>
</evidence>
<evidence type="ECO:0000313" key="8">
    <source>
        <dbReference type="Proteomes" id="UP000191522"/>
    </source>
</evidence>
<feature type="transmembrane region" description="Helical" evidence="5">
    <location>
        <begin position="172"/>
        <end position="191"/>
    </location>
</feature>
<feature type="transmembrane region" description="Helical" evidence="5">
    <location>
        <begin position="140"/>
        <end position="160"/>
    </location>
</feature>
<comment type="subcellular location">
    <subcellularLocation>
        <location evidence="1">Membrane</location>
        <topology evidence="1">Multi-pass membrane protein</topology>
    </subcellularLocation>
</comment>
<proteinExistence type="predicted"/>
<comment type="caution">
    <text evidence="7">The sequence shown here is derived from an EMBL/GenBank/DDBJ whole genome shotgun (WGS) entry which is preliminary data.</text>
</comment>
<feature type="transmembrane region" description="Helical" evidence="5">
    <location>
        <begin position="77"/>
        <end position="97"/>
    </location>
</feature>
<evidence type="ECO:0000256" key="1">
    <source>
        <dbReference type="ARBA" id="ARBA00004141"/>
    </source>
</evidence>
<dbReference type="GO" id="GO:0000329">
    <property type="term" value="C:fungal-type vacuole membrane"/>
    <property type="evidence" value="ECO:0007669"/>
    <property type="project" value="TreeGrafter"/>
</dbReference>
<dbReference type="OMA" id="PDGLGCY"/>
<evidence type="ECO:0000256" key="4">
    <source>
        <dbReference type="ARBA" id="ARBA00023136"/>
    </source>
</evidence>
<feature type="transmembrane region" description="Helical" evidence="5">
    <location>
        <begin position="495"/>
        <end position="514"/>
    </location>
</feature>
<feature type="transmembrane region" description="Helical" evidence="5">
    <location>
        <begin position="448"/>
        <end position="469"/>
    </location>
</feature>
<dbReference type="EMBL" id="MDYL01000018">
    <property type="protein sequence ID" value="OQD72937.1"/>
    <property type="molecule type" value="Genomic_DNA"/>
</dbReference>
<dbReference type="PANTHER" id="PTHR21576:SF158">
    <property type="entry name" value="RIBOSOMAL RNA-PROCESSING PROTEIN 12-LIKE CONSERVED DOMAIN-CONTAINING PROTEIN"/>
    <property type="match status" value="1"/>
</dbReference>
<dbReference type="Proteomes" id="UP000191522">
    <property type="component" value="Unassembled WGS sequence"/>
</dbReference>
<gene>
    <name evidence="7" type="ORF">PENDEC_c018G03480</name>
</gene>
<feature type="transmembrane region" description="Helical" evidence="5">
    <location>
        <begin position="413"/>
        <end position="436"/>
    </location>
</feature>
<dbReference type="InterPro" id="IPR036259">
    <property type="entry name" value="MFS_trans_sf"/>
</dbReference>
<keyword evidence="2 5" id="KW-0812">Transmembrane</keyword>
<sequence length="532" mass="57275">MAGSLHSTARIISVVAGTLVALSCGTNYAYSAWAPQFAHQMKLSSTESNLIGAAGNLGMYAMGIPMGLLTDARGPRLITLVGSVLLALGYYPIYLAYQGGPGSVPIIFVCFFAFLTGIGGCSAFGAAIKTAASNFPDHRGTATAFPLAAFGLSALFWSNISTLIFKDDTGRFLLLLAAGTSILSFCSIPFLRIFPHEPYSSVLHAGAGDLSDSQVLRRQSIPEASDSSNHNATGFENEQLAHARTQSVVSGHRQAVHPHDSDETSSLMSKTDVRPSFDTLDDDFLGDVAVEAHHPDIRGLAMLKYVEFWQLFMTMALLSGIGLMTINNIGNSTKALWMYYDDSASSKFIQQRQVMHVSILSFGNFLGRLLSGIGSDVLVKKLNMSRIWCLLISSLVFSLTQLCGASISNPNTLVVVSGFTGVAYGFLFGVFPSLTAHTFGISGLSQNWGVMTLAPVFSGNVFNLVYGAVYDRHSVIGEDGDRQCPDGLACYRSAYYLTFFSGLAGICVCLWSIFREKQIHDSMHKKSGHRLA</sequence>
<dbReference type="OrthoDB" id="410267at2759"/>
<dbReference type="STRING" id="69771.A0A1V6P815"/>
<feature type="domain" description="Nodulin-like" evidence="6">
    <location>
        <begin position="12"/>
        <end position="198"/>
    </location>
</feature>
<dbReference type="InterPro" id="IPR010658">
    <property type="entry name" value="Nodulin-like"/>
</dbReference>
<keyword evidence="3 5" id="KW-1133">Transmembrane helix</keyword>
<feature type="transmembrane region" description="Helical" evidence="5">
    <location>
        <begin position="12"/>
        <end position="30"/>
    </location>
</feature>
<dbReference type="Pfam" id="PF06813">
    <property type="entry name" value="Nodulin-like"/>
    <property type="match status" value="1"/>
</dbReference>
<evidence type="ECO:0000313" key="7">
    <source>
        <dbReference type="EMBL" id="OQD72937.1"/>
    </source>
</evidence>
<feature type="transmembrane region" description="Helical" evidence="5">
    <location>
        <begin position="103"/>
        <end position="128"/>
    </location>
</feature>